<dbReference type="PANTHER" id="PTHR12663">
    <property type="entry name" value="ANDROGEN INDUCED INHIBITOR OF PROLIFERATION AS3 / PDS5-RELATED"/>
    <property type="match status" value="1"/>
</dbReference>
<accession>A0A7J6GG71</accession>
<keyword evidence="9" id="KW-0812">Transmembrane</keyword>
<dbReference type="AlphaFoldDB" id="A0A7J6GG71"/>
<keyword evidence="13" id="KW-1185">Reference proteome</keyword>
<evidence type="ECO:0000256" key="4">
    <source>
        <dbReference type="ARBA" id="ARBA00022776"/>
    </source>
</evidence>
<dbReference type="GO" id="GO:0005634">
    <property type="term" value="C:nucleus"/>
    <property type="evidence" value="ECO:0007669"/>
    <property type="project" value="UniProtKB-SubCell"/>
</dbReference>
<keyword evidence="9" id="KW-1133">Transmembrane helix</keyword>
<evidence type="ECO:0000256" key="3">
    <source>
        <dbReference type="ARBA" id="ARBA00022763"/>
    </source>
</evidence>
<evidence type="ECO:0000256" key="6">
    <source>
        <dbReference type="ARBA" id="ARBA00023242"/>
    </source>
</evidence>
<dbReference type="GO" id="GO:0000785">
    <property type="term" value="C:chromatin"/>
    <property type="evidence" value="ECO:0007669"/>
    <property type="project" value="TreeGrafter"/>
</dbReference>
<dbReference type="InterPro" id="IPR016024">
    <property type="entry name" value="ARM-type_fold"/>
</dbReference>
<comment type="caution">
    <text evidence="11">The sequence shown here is derived from an EMBL/GenBank/DDBJ whole genome shotgun (WGS) entry which is preliminary data.</text>
</comment>
<proteinExistence type="predicted"/>
<evidence type="ECO:0000313" key="10">
    <source>
        <dbReference type="EMBL" id="KAF4363092.1"/>
    </source>
</evidence>
<dbReference type="InterPro" id="IPR039776">
    <property type="entry name" value="Pds5"/>
</dbReference>
<feature type="compositionally biased region" description="Basic and acidic residues" evidence="8">
    <location>
        <begin position="388"/>
        <end position="400"/>
    </location>
</feature>
<dbReference type="SUPFAM" id="SSF48371">
    <property type="entry name" value="ARM repeat"/>
    <property type="match status" value="1"/>
</dbReference>
<feature type="compositionally biased region" description="Polar residues" evidence="8">
    <location>
        <begin position="365"/>
        <end position="383"/>
    </location>
</feature>
<feature type="compositionally biased region" description="Basic and acidic residues" evidence="8">
    <location>
        <begin position="354"/>
        <end position="364"/>
    </location>
</feature>
<dbReference type="GO" id="GO:0007064">
    <property type="term" value="P:mitotic sister chromatid cohesion"/>
    <property type="evidence" value="ECO:0007669"/>
    <property type="project" value="InterPro"/>
</dbReference>
<evidence type="ECO:0000256" key="1">
    <source>
        <dbReference type="ARBA" id="ARBA00004123"/>
    </source>
</evidence>
<keyword evidence="9" id="KW-0472">Membrane</keyword>
<dbReference type="EMBL" id="JAATIQ010000107">
    <property type="protein sequence ID" value="KAF4381885.1"/>
    <property type="molecule type" value="Genomic_DNA"/>
</dbReference>
<dbReference type="EMBL" id="JAATIP010000178">
    <property type="protein sequence ID" value="KAF4363092.1"/>
    <property type="molecule type" value="Genomic_DNA"/>
</dbReference>
<keyword evidence="4" id="KW-0498">Mitosis</keyword>
<keyword evidence="6" id="KW-0539">Nucleus</keyword>
<evidence type="ECO:0000256" key="8">
    <source>
        <dbReference type="SAM" id="MobiDB-lite"/>
    </source>
</evidence>
<organism evidence="11 13">
    <name type="scientific">Cannabis sativa</name>
    <name type="common">Hemp</name>
    <name type="synonym">Marijuana</name>
    <dbReference type="NCBI Taxonomy" id="3483"/>
    <lineage>
        <taxon>Eukaryota</taxon>
        <taxon>Viridiplantae</taxon>
        <taxon>Streptophyta</taxon>
        <taxon>Embryophyta</taxon>
        <taxon>Tracheophyta</taxon>
        <taxon>Spermatophyta</taxon>
        <taxon>Magnoliopsida</taxon>
        <taxon>eudicotyledons</taxon>
        <taxon>Gunneridae</taxon>
        <taxon>Pentapetalae</taxon>
        <taxon>rosids</taxon>
        <taxon>fabids</taxon>
        <taxon>Rosales</taxon>
        <taxon>Cannabaceae</taxon>
        <taxon>Cannabis</taxon>
    </lineage>
</organism>
<dbReference type="Proteomes" id="UP000583929">
    <property type="component" value="Unassembled WGS sequence"/>
</dbReference>
<keyword evidence="7" id="KW-0131">Cell cycle</keyword>
<dbReference type="GO" id="GO:0035825">
    <property type="term" value="P:homologous recombination"/>
    <property type="evidence" value="ECO:0007669"/>
    <property type="project" value="UniProtKB-ARBA"/>
</dbReference>
<dbReference type="Proteomes" id="UP000525078">
    <property type="component" value="Unassembled WGS sequence"/>
</dbReference>
<comment type="subcellular location">
    <subcellularLocation>
        <location evidence="1">Nucleus</location>
    </subcellularLocation>
</comment>
<evidence type="ECO:0000313" key="13">
    <source>
        <dbReference type="Proteomes" id="UP000583929"/>
    </source>
</evidence>
<dbReference type="PANTHER" id="PTHR12663:SF3">
    <property type="entry name" value="SISTER CHROMATID COHESION PROTEIN PDS5 HOMOLOG C"/>
    <property type="match status" value="1"/>
</dbReference>
<feature type="transmembrane region" description="Helical" evidence="9">
    <location>
        <begin position="444"/>
        <end position="464"/>
    </location>
</feature>
<protein>
    <submittedName>
        <fullName evidence="11">Uncharacterized protein</fullName>
    </submittedName>
</protein>
<evidence type="ECO:0000256" key="5">
    <source>
        <dbReference type="ARBA" id="ARBA00023204"/>
    </source>
</evidence>
<name>A0A7J6GG71_CANSA</name>
<evidence type="ECO:0000256" key="9">
    <source>
        <dbReference type="SAM" id="Phobius"/>
    </source>
</evidence>
<feature type="compositionally biased region" description="Polar residues" evidence="8">
    <location>
        <begin position="293"/>
        <end position="309"/>
    </location>
</feature>
<reference evidence="12 13" key="1">
    <citation type="journal article" date="2020" name="bioRxiv">
        <title>Sequence and annotation of 42 cannabis genomes reveals extensive copy number variation in cannabinoid synthesis and pathogen resistance genes.</title>
        <authorList>
            <person name="Mckernan K.J."/>
            <person name="Helbert Y."/>
            <person name="Kane L.T."/>
            <person name="Ebling H."/>
            <person name="Zhang L."/>
            <person name="Liu B."/>
            <person name="Eaton Z."/>
            <person name="Mclaughlin S."/>
            <person name="Kingan S."/>
            <person name="Baybayan P."/>
            <person name="Concepcion G."/>
            <person name="Jordan M."/>
            <person name="Riva A."/>
            <person name="Barbazuk W."/>
            <person name="Harkins T."/>
        </authorList>
    </citation>
    <scope>NUCLEOTIDE SEQUENCE [LARGE SCALE GENOMIC DNA]</scope>
    <source>
        <strain evidence="12 13">cv. Jamaican Lion 4</strain>
        <strain evidence="11">Father</strain>
        <strain evidence="10">Mother</strain>
        <tissue evidence="11">Leaf</tissue>
    </source>
</reference>
<evidence type="ECO:0000313" key="11">
    <source>
        <dbReference type="EMBL" id="KAF4381885.1"/>
    </source>
</evidence>
<feature type="region of interest" description="Disordered" evidence="8">
    <location>
        <begin position="293"/>
        <end position="400"/>
    </location>
</feature>
<dbReference type="GO" id="GO:0051301">
    <property type="term" value="P:cell division"/>
    <property type="evidence" value="ECO:0007669"/>
    <property type="project" value="UniProtKB-KW"/>
</dbReference>
<keyword evidence="2" id="KW-0132">Cell division</keyword>
<evidence type="ECO:0000256" key="7">
    <source>
        <dbReference type="ARBA" id="ARBA00023306"/>
    </source>
</evidence>
<feature type="compositionally biased region" description="Basic and acidic residues" evidence="8">
    <location>
        <begin position="311"/>
        <end position="334"/>
    </location>
</feature>
<evidence type="ECO:0000256" key="2">
    <source>
        <dbReference type="ARBA" id="ARBA00022618"/>
    </source>
</evidence>
<sequence>MMVVSKKVLKTQLLEYGNKLVEPPLFVDELIPLLDRVECCLSKVLQSPSESMKNALSPSLKALVDEKLLGHSNVDVKVAVASCISEITRITAPDVPYNDVQMKAVFQLIVSSFENLCDKSSRSYTKRISILETVAKLRSCVVMLDFECDALIVEMFQHFLKAIRDYHPQNVFSSMETIMTLVLEESDVIPTELLSPILDCAKIDNKDVLPIARKLGERVLEICAAKLKPYLVQAVKDLGVSLDDYSKVVSTLCQDADDGDVEQNKVQASDENMFRTHEDKAGITEAVSLEQAQLSMDRSPQSAMSNGITKTARDDSLADSSSLKKQEDDQRTESTEDLDAPNNVDPDTLNTEKAAADTESKLEQSNKNVGGNTSLSANSTPSESPHVLNEKESADNEKKMQMMRRKLRKMKRKVRIMRRKAQKIRRKVQKMRREMQTMESSNMVLIYFISSWVLLLFLCFTNIFHF</sequence>
<keyword evidence="5" id="KW-0234">DNA repair</keyword>
<gene>
    <name evidence="10" type="ORF">F8388_013456</name>
    <name evidence="11" type="ORF">G4B88_001180</name>
</gene>
<dbReference type="GO" id="GO:0006281">
    <property type="term" value="P:DNA repair"/>
    <property type="evidence" value="ECO:0007669"/>
    <property type="project" value="UniProtKB-KW"/>
</dbReference>
<dbReference type="Pfam" id="PF20168">
    <property type="entry name" value="PDS5"/>
    <property type="match status" value="1"/>
</dbReference>
<evidence type="ECO:0000313" key="12">
    <source>
        <dbReference type="Proteomes" id="UP000525078"/>
    </source>
</evidence>
<keyword evidence="3" id="KW-0227">DNA damage</keyword>